<keyword evidence="2" id="KW-1185">Reference proteome</keyword>
<reference evidence="2" key="1">
    <citation type="journal article" date="2022" name="Nat. Commun.">
        <title>Chromosome evolution and the genetic basis of agronomically important traits in greater yam.</title>
        <authorList>
            <person name="Bredeson J.V."/>
            <person name="Lyons J.B."/>
            <person name="Oniyinde I.O."/>
            <person name="Okereke N.R."/>
            <person name="Kolade O."/>
            <person name="Nnabue I."/>
            <person name="Nwadili C.O."/>
            <person name="Hribova E."/>
            <person name="Parker M."/>
            <person name="Nwogha J."/>
            <person name="Shu S."/>
            <person name="Carlson J."/>
            <person name="Kariba R."/>
            <person name="Muthemba S."/>
            <person name="Knop K."/>
            <person name="Barton G.J."/>
            <person name="Sherwood A.V."/>
            <person name="Lopez-Montes A."/>
            <person name="Asiedu R."/>
            <person name="Jamnadass R."/>
            <person name="Muchugi A."/>
            <person name="Goodstein D."/>
            <person name="Egesi C.N."/>
            <person name="Featherston J."/>
            <person name="Asfaw A."/>
            <person name="Simpson G.G."/>
            <person name="Dolezel J."/>
            <person name="Hendre P.S."/>
            <person name="Van Deynze A."/>
            <person name="Kumar P.L."/>
            <person name="Obidiegwu J.E."/>
            <person name="Bhattacharjee R."/>
            <person name="Rokhsar D.S."/>
        </authorList>
    </citation>
    <scope>NUCLEOTIDE SEQUENCE [LARGE SCALE GENOMIC DNA]</scope>
    <source>
        <strain evidence="2">cv. TDa95/00328</strain>
    </source>
</reference>
<dbReference type="Proteomes" id="UP000827976">
    <property type="component" value="Chromosome 18"/>
</dbReference>
<evidence type="ECO:0000313" key="2">
    <source>
        <dbReference type="Proteomes" id="UP000827976"/>
    </source>
</evidence>
<protein>
    <submittedName>
        <fullName evidence="1">Clathrin/coatomer adaptor adaptin-like N-terminal protein</fullName>
    </submittedName>
</protein>
<gene>
    <name evidence="1" type="ORF">IHE45_18G037000</name>
</gene>
<proteinExistence type="predicted"/>
<dbReference type="EMBL" id="CM037028">
    <property type="protein sequence ID" value="KAH7655807.1"/>
    <property type="molecule type" value="Genomic_DNA"/>
</dbReference>
<organism evidence="1 2">
    <name type="scientific">Dioscorea alata</name>
    <name type="common">Purple yam</name>
    <dbReference type="NCBI Taxonomy" id="55571"/>
    <lineage>
        <taxon>Eukaryota</taxon>
        <taxon>Viridiplantae</taxon>
        <taxon>Streptophyta</taxon>
        <taxon>Embryophyta</taxon>
        <taxon>Tracheophyta</taxon>
        <taxon>Spermatophyta</taxon>
        <taxon>Magnoliopsida</taxon>
        <taxon>Liliopsida</taxon>
        <taxon>Dioscoreales</taxon>
        <taxon>Dioscoreaceae</taxon>
        <taxon>Dioscorea</taxon>
    </lineage>
</organism>
<accession>A0ACB7U6C4</accession>
<comment type="caution">
    <text evidence="1">The sequence shown here is derived from an EMBL/GenBank/DDBJ whole genome shotgun (WGS) entry which is preliminary data.</text>
</comment>
<name>A0ACB7U6C4_DIOAL</name>
<sequence length="216" mass="24120">MPIPALANLFTNLQLAVTPGLDTNPNNLVASTIFFSDSTKAMLCLNLSPYEKKKYVWKMLYIYMLGYDVDFGYMEAISLISAPKYPEKQVGYIVTSSLLNENHDFLRMVINTVRNDIIGRNETFQCLALTMEGNIGGREFAESLAPDVQRLLISSSCRPLVRKKAGLCLLRLYMKNADVVNIDGWSDRMAQLLDEGDLGVLTSVMSLFIALVSNNT</sequence>
<evidence type="ECO:0000313" key="1">
    <source>
        <dbReference type="EMBL" id="KAH7655807.1"/>
    </source>
</evidence>